<dbReference type="PIRSF" id="PIRSF000382">
    <property type="entry name" value="MeTrfase_B12_ind"/>
    <property type="match status" value="1"/>
</dbReference>
<evidence type="ECO:0000313" key="16">
    <source>
        <dbReference type="EMBL" id="XDT71635.1"/>
    </source>
</evidence>
<dbReference type="EC" id="2.1.1.14" evidence="4"/>
<evidence type="ECO:0000259" key="15">
    <source>
        <dbReference type="Pfam" id="PF08267"/>
    </source>
</evidence>
<evidence type="ECO:0000256" key="7">
    <source>
        <dbReference type="ARBA" id="ARBA00022679"/>
    </source>
</evidence>
<evidence type="ECO:0000256" key="3">
    <source>
        <dbReference type="ARBA" id="ARBA00009553"/>
    </source>
</evidence>
<evidence type="ECO:0000256" key="4">
    <source>
        <dbReference type="ARBA" id="ARBA00012034"/>
    </source>
</evidence>
<comment type="pathway">
    <text evidence="2">Amino-acid biosynthesis; L-methionine biosynthesis via de novo pathway; L-methionine from L-homocysteine (MetE route): step 1/1.</text>
</comment>
<feature type="domain" description="Cobalamin-independent methionine synthase MetE C-terminal/archaeal" evidence="14">
    <location>
        <begin position="408"/>
        <end position="730"/>
    </location>
</feature>
<evidence type="ECO:0000256" key="12">
    <source>
        <dbReference type="PIRSR" id="PIRSR000382-2"/>
    </source>
</evidence>
<evidence type="ECO:0000256" key="1">
    <source>
        <dbReference type="ARBA" id="ARBA00002777"/>
    </source>
</evidence>
<dbReference type="InterPro" id="IPR038071">
    <property type="entry name" value="UROD/MetE-like_sf"/>
</dbReference>
<feature type="binding site" evidence="12">
    <location>
        <position position="625"/>
    </location>
    <ligand>
        <name>Zn(2+)</name>
        <dbReference type="ChEBI" id="CHEBI:29105"/>
        <label>1</label>
        <note>catalytic</note>
    </ligand>
</feature>
<proteinExistence type="inferred from homology"/>
<dbReference type="GO" id="GO:0009086">
    <property type="term" value="P:methionine biosynthetic process"/>
    <property type="evidence" value="ECO:0007669"/>
    <property type="project" value="UniProtKB-KW"/>
</dbReference>
<keyword evidence="10" id="KW-0486">Methionine biosynthesis</keyword>
<feature type="domain" description="Cobalamin-independent methionine synthase MetE N-terminal" evidence="15">
    <location>
        <begin position="3"/>
        <end position="307"/>
    </location>
</feature>
<feature type="binding site" evidence="11">
    <location>
        <position position="119"/>
    </location>
    <ligand>
        <name>5-methyltetrahydropteroyltri-L-glutamate</name>
        <dbReference type="ChEBI" id="CHEBI:58207"/>
    </ligand>
</feature>
<dbReference type="InterPro" id="IPR006276">
    <property type="entry name" value="Cobalamin-indep_Met_synthase"/>
</dbReference>
<comment type="function">
    <text evidence="1">Catalyzes the transfer of a methyl group from 5-methyltetrahydrofolate to homocysteine resulting in methionine formation.</text>
</comment>
<keyword evidence="6" id="KW-0028">Amino-acid biosynthesis</keyword>
<dbReference type="AlphaFoldDB" id="A0AB39UTY2"/>
<feature type="binding site" evidence="11">
    <location>
        <position position="543"/>
    </location>
    <ligand>
        <name>5-methyltetrahydropteroyltri-L-glutamate</name>
        <dbReference type="ChEBI" id="CHEBI:58207"/>
    </ligand>
</feature>
<feature type="binding site" evidence="11">
    <location>
        <position position="18"/>
    </location>
    <ligand>
        <name>5-methyltetrahydropteroyltri-L-glutamate</name>
        <dbReference type="ChEBI" id="CHEBI:58207"/>
    </ligand>
</feature>
<protein>
    <recommendedName>
        <fullName evidence="4">5-methyltetrahydropteroyltriglutamate--homocysteine S-methyltransferase</fullName>
        <ecNumber evidence="4">2.1.1.14</ecNumber>
    </recommendedName>
</protein>
<comment type="cofactor">
    <cofactor evidence="12">
        <name>Zn(2+)</name>
        <dbReference type="ChEBI" id="CHEBI:29105"/>
    </cofactor>
    <text evidence="12">Binds 2 Zn(2+) ions per subunit.</text>
</comment>
<accession>A0AB39UTY2</accession>
<comment type="similarity">
    <text evidence="3">Belongs to the vitamin-B12 independent methionine synthase family.</text>
</comment>
<keyword evidence="9 12" id="KW-0862">Zinc</keyword>
<evidence type="ECO:0000256" key="8">
    <source>
        <dbReference type="ARBA" id="ARBA00022723"/>
    </source>
</evidence>
<feature type="binding site" evidence="11">
    <location>
        <position position="581"/>
    </location>
    <ligand>
        <name>L-methionine</name>
        <dbReference type="ChEBI" id="CHEBI:57844"/>
    </ligand>
</feature>
<feature type="binding site" evidence="11">
    <location>
        <position position="466"/>
    </location>
    <ligand>
        <name>L-methionine</name>
        <dbReference type="ChEBI" id="CHEBI:57844"/>
    </ligand>
</feature>
<dbReference type="Pfam" id="PF01717">
    <property type="entry name" value="Meth_synt_2"/>
    <property type="match status" value="1"/>
</dbReference>
<dbReference type="GO" id="GO:0032259">
    <property type="term" value="P:methylation"/>
    <property type="evidence" value="ECO:0007669"/>
    <property type="project" value="UniProtKB-KW"/>
</dbReference>
<feature type="binding site" evidence="12">
    <location>
        <position position="647"/>
    </location>
    <ligand>
        <name>Zn(2+)</name>
        <dbReference type="ChEBI" id="CHEBI:29105"/>
        <label>1</label>
        <note>catalytic</note>
    </ligand>
</feature>
<dbReference type="GO" id="GO:0008270">
    <property type="term" value="F:zinc ion binding"/>
    <property type="evidence" value="ECO:0007669"/>
    <property type="project" value="InterPro"/>
</dbReference>
<evidence type="ECO:0000259" key="14">
    <source>
        <dbReference type="Pfam" id="PF01717"/>
    </source>
</evidence>
<evidence type="ECO:0000256" key="9">
    <source>
        <dbReference type="ARBA" id="ARBA00022833"/>
    </source>
</evidence>
<dbReference type="RefSeq" id="WP_369600662.1">
    <property type="nucleotide sequence ID" value="NZ_CP154858.1"/>
</dbReference>
<feature type="binding site" evidence="11">
    <location>
        <begin position="497"/>
        <end position="498"/>
    </location>
    <ligand>
        <name>5-methyltetrahydropteroyltri-L-glutamate</name>
        <dbReference type="ChEBI" id="CHEBI:58207"/>
    </ligand>
</feature>
<evidence type="ECO:0000256" key="6">
    <source>
        <dbReference type="ARBA" id="ARBA00022605"/>
    </source>
</evidence>
<dbReference type="EMBL" id="CP154858">
    <property type="protein sequence ID" value="XDT71635.1"/>
    <property type="molecule type" value="Genomic_DNA"/>
</dbReference>
<evidence type="ECO:0000256" key="11">
    <source>
        <dbReference type="PIRSR" id="PIRSR000382-1"/>
    </source>
</evidence>
<dbReference type="PANTHER" id="PTHR30519">
    <property type="entry name" value="5-METHYLTETRAHYDROPTEROYLTRIGLUTAMATE--HOMOCYSTEINE METHYLTRANSFERASE"/>
    <property type="match status" value="1"/>
</dbReference>
<keyword evidence="8 12" id="KW-0479">Metal-binding</keyword>
<dbReference type="InterPro" id="IPR013215">
    <property type="entry name" value="Cbl-indep_Met_Synth_N"/>
</dbReference>
<evidence type="ECO:0000256" key="2">
    <source>
        <dbReference type="ARBA" id="ARBA00004681"/>
    </source>
</evidence>
<dbReference type="Pfam" id="PF08267">
    <property type="entry name" value="Meth_synt_1"/>
    <property type="match status" value="1"/>
</dbReference>
<dbReference type="CDD" id="cd03311">
    <property type="entry name" value="CIMS_C_terminal_like"/>
    <property type="match status" value="1"/>
</dbReference>
<dbReference type="InterPro" id="IPR002629">
    <property type="entry name" value="Met_Synth_C/arc"/>
</dbReference>
<feature type="active site" description="Proton donor" evidence="13">
    <location>
        <position position="676"/>
    </location>
</feature>
<feature type="binding site" evidence="11">
    <location>
        <begin position="413"/>
        <end position="415"/>
    </location>
    <ligand>
        <name>L-methionine</name>
        <dbReference type="ChEBI" id="CHEBI:57844"/>
    </ligand>
</feature>
<evidence type="ECO:0000256" key="5">
    <source>
        <dbReference type="ARBA" id="ARBA00022603"/>
    </source>
</evidence>
<sequence>MLTHCLGYPRLGPFREYKFAVEKYWRGELDRDGLSATRRDLIRQRIEAQVAAGLDLVTVGDFSWYDPLADWALSLGYVPARHAGESLDREDQLFFMARGVRPDGAAAPALRLRKWFDTNYHYLVPELETGPVRPLDVSPMLEELAAARATGRPVKVVVPGPLTFLWLSDAGADTDPLVHLPVVIERYRQALTELAEAGADWIQLDEPAFALDLPVRWVSQAEAVYHGLQRHDVKLMVTVSYGAPTLPLSTLAALPVAALHVDGLDDPATAEALAERLPPHRALSLGLVSGRAVWRADLNRLTARYAGLARRLQERLFIGTTTSLQHLPWDLDSETALNPDVRAKLAFARQKLDEIVTLRALLKAAPEGLAIQDSVPAVTPPTEAELTRAEPRAVRLPRQRATLDLPLLPTTTIGSFPQTAELRHARAQWRRGELDEAGYQQVIDRYLQECIRIQEDAGVDVLVHGEPERTDMVEFFAEFIDGMITTTCGWVQSYGSRCVKPPVIVGDLRRRQPMTVDIFRRTQALTSRPVKGMLTGPVTLLNWSFVRQDIPREAVAYQLARCVREEVADLEAAGARIIQVDEPALREGLPLRQSQHQAYLQWATRAFRLATAVAGPDTQIHTHMCYATFGDILEAIVALDADVITLETSRAQGELLRHLARHPYPADIGPGVWDVHSPAVPDTAQLVAFIEQLLTVIPAERLWINPDCGLKTRNWEEVIPSLHHMVDAARQVRERLNAKAARKAGEAVH</sequence>
<name>A0AB39UTY2_9GAMM</name>
<organism evidence="16">
    <name type="scientific">Thermohahella caldifontis</name>
    <dbReference type="NCBI Taxonomy" id="3142973"/>
    <lineage>
        <taxon>Bacteria</taxon>
        <taxon>Pseudomonadati</taxon>
        <taxon>Pseudomonadota</taxon>
        <taxon>Gammaproteobacteria</taxon>
        <taxon>Oceanospirillales</taxon>
        <taxon>Hahellaceae</taxon>
        <taxon>Thermohahella</taxon>
    </lineage>
</organism>
<feature type="binding site" evidence="12">
    <location>
        <position position="708"/>
    </location>
    <ligand>
        <name>Zn(2+)</name>
        <dbReference type="ChEBI" id="CHEBI:29105"/>
        <label>1</label>
        <note>catalytic</note>
    </ligand>
</feature>
<keyword evidence="7 16" id="KW-0808">Transferase</keyword>
<evidence type="ECO:0000256" key="10">
    <source>
        <dbReference type="ARBA" id="ARBA00023167"/>
    </source>
</evidence>
<gene>
    <name evidence="16" type="primary">metE</name>
    <name evidence="16" type="ORF">AAIA72_12560</name>
</gene>
<evidence type="ECO:0000256" key="13">
    <source>
        <dbReference type="PIRSR" id="PIRSR000382-3"/>
    </source>
</evidence>
<dbReference type="KEGG" id="tcd:AAIA72_12560"/>
<feature type="binding site" evidence="11">
    <location>
        <position position="581"/>
    </location>
    <ligand>
        <name>L-homocysteine</name>
        <dbReference type="ChEBI" id="CHEBI:58199"/>
    </ligand>
</feature>
<dbReference type="Gene3D" id="3.20.20.210">
    <property type="match status" value="2"/>
</dbReference>
<reference evidence="16" key="1">
    <citation type="submission" date="2024-05" db="EMBL/GenBank/DDBJ databases">
        <title>Genome sequencing of novel strain.</title>
        <authorList>
            <person name="Ganbat D."/>
            <person name="Ganbat S."/>
            <person name="Lee S.-J."/>
        </authorList>
    </citation>
    <scope>NUCLEOTIDE SEQUENCE</scope>
    <source>
        <strain evidence="16">SMD15-11</strain>
    </source>
</reference>
<feature type="binding site" evidence="11">
    <location>
        <begin position="413"/>
        <end position="415"/>
    </location>
    <ligand>
        <name>L-homocysteine</name>
        <dbReference type="ChEBI" id="CHEBI:58199"/>
    </ligand>
</feature>
<dbReference type="NCBIfam" id="NF003556">
    <property type="entry name" value="PRK05222.1"/>
    <property type="match status" value="1"/>
</dbReference>
<dbReference type="SUPFAM" id="SSF51726">
    <property type="entry name" value="UROD/MetE-like"/>
    <property type="match status" value="2"/>
</dbReference>
<keyword evidence="5 16" id="KW-0489">Methyltransferase</keyword>
<dbReference type="GO" id="GO:0003871">
    <property type="term" value="F:5-methyltetrahydropteroyltriglutamate-homocysteine S-methyltransferase activity"/>
    <property type="evidence" value="ECO:0007669"/>
    <property type="project" value="UniProtKB-EC"/>
</dbReference>
<feature type="binding site" evidence="12">
    <location>
        <position position="623"/>
    </location>
    <ligand>
        <name>Zn(2+)</name>
        <dbReference type="ChEBI" id="CHEBI:29105"/>
        <label>1</label>
        <note>catalytic</note>
    </ligand>
</feature>